<protein>
    <submittedName>
        <fullName evidence="3">Uncharacterized protein</fullName>
    </submittedName>
</protein>
<keyword evidence="2" id="KW-0472">Membrane</keyword>
<keyword evidence="2" id="KW-0812">Transmembrane</keyword>
<accession>A0AAV1I160</accession>
<sequence length="167" mass="18580">MGSRERLETDEALETGGGLASLGRHSDAGTPNDPAWKHALRSFILFLASLITLLVLDAIWMKGIAPALGVDYFAVVKTIQNADVAWRPIGLIAYLIMGWAATFLAYNWVDSARIGLAIYGVFDFTSTFMYHGWTVKVAVLDCMWGTLLYALTGLVLQWLRPRLQEWL</sequence>
<feature type="transmembrane region" description="Helical" evidence="2">
    <location>
        <begin position="43"/>
        <end position="65"/>
    </location>
</feature>
<gene>
    <name evidence="3" type="ORF">CVIRNUC_003912</name>
</gene>
<dbReference type="Pfam" id="PF09945">
    <property type="entry name" value="DUF2177"/>
    <property type="match status" value="1"/>
</dbReference>
<feature type="region of interest" description="Disordered" evidence="1">
    <location>
        <begin position="1"/>
        <end position="27"/>
    </location>
</feature>
<evidence type="ECO:0000256" key="1">
    <source>
        <dbReference type="SAM" id="MobiDB-lite"/>
    </source>
</evidence>
<name>A0AAV1I160_9CHLO</name>
<evidence type="ECO:0000256" key="2">
    <source>
        <dbReference type="SAM" id="Phobius"/>
    </source>
</evidence>
<evidence type="ECO:0000313" key="3">
    <source>
        <dbReference type="EMBL" id="CAK0771938.1"/>
    </source>
</evidence>
<proteinExistence type="predicted"/>
<keyword evidence="4" id="KW-1185">Reference proteome</keyword>
<evidence type="ECO:0000313" key="4">
    <source>
        <dbReference type="Proteomes" id="UP001314263"/>
    </source>
</evidence>
<feature type="transmembrane region" description="Helical" evidence="2">
    <location>
        <begin position="137"/>
        <end position="159"/>
    </location>
</feature>
<dbReference type="AlphaFoldDB" id="A0AAV1I160"/>
<feature type="transmembrane region" description="Helical" evidence="2">
    <location>
        <begin position="113"/>
        <end position="131"/>
    </location>
</feature>
<feature type="transmembrane region" description="Helical" evidence="2">
    <location>
        <begin position="85"/>
        <end position="106"/>
    </location>
</feature>
<comment type="caution">
    <text evidence="3">The sequence shown here is derived from an EMBL/GenBank/DDBJ whole genome shotgun (WGS) entry which is preliminary data.</text>
</comment>
<keyword evidence="2" id="KW-1133">Transmembrane helix</keyword>
<dbReference type="InterPro" id="IPR018687">
    <property type="entry name" value="DUF2177_membr"/>
</dbReference>
<organism evidence="3 4">
    <name type="scientific">Coccomyxa viridis</name>
    <dbReference type="NCBI Taxonomy" id="1274662"/>
    <lineage>
        <taxon>Eukaryota</taxon>
        <taxon>Viridiplantae</taxon>
        <taxon>Chlorophyta</taxon>
        <taxon>core chlorophytes</taxon>
        <taxon>Trebouxiophyceae</taxon>
        <taxon>Trebouxiophyceae incertae sedis</taxon>
        <taxon>Coccomyxaceae</taxon>
        <taxon>Coccomyxa</taxon>
    </lineage>
</organism>
<dbReference type="EMBL" id="CAUYUE010000005">
    <property type="protein sequence ID" value="CAK0771938.1"/>
    <property type="molecule type" value="Genomic_DNA"/>
</dbReference>
<dbReference type="Proteomes" id="UP001314263">
    <property type="component" value="Unassembled WGS sequence"/>
</dbReference>
<reference evidence="3 4" key="1">
    <citation type="submission" date="2023-10" db="EMBL/GenBank/DDBJ databases">
        <authorList>
            <person name="Maclean D."/>
            <person name="Macfadyen A."/>
        </authorList>
    </citation>
    <scope>NUCLEOTIDE SEQUENCE [LARGE SCALE GENOMIC DNA]</scope>
</reference>